<proteinExistence type="predicted"/>
<dbReference type="Pfam" id="PF23357">
    <property type="entry name" value="DUF7088"/>
    <property type="match status" value="1"/>
</dbReference>
<evidence type="ECO:0000259" key="4">
    <source>
        <dbReference type="Pfam" id="PF23357"/>
    </source>
</evidence>
<dbReference type="EMBL" id="VLKG01000009">
    <property type="protein sequence ID" value="TWH64490.1"/>
    <property type="molecule type" value="Genomic_DNA"/>
</dbReference>
<feature type="transmembrane region" description="Helical" evidence="2">
    <location>
        <begin position="589"/>
        <end position="608"/>
    </location>
</feature>
<feature type="domain" description="DUF7088" evidence="4">
    <location>
        <begin position="39"/>
        <end position="138"/>
    </location>
</feature>
<reference evidence="5 6" key="1">
    <citation type="submission" date="2019-07" db="EMBL/GenBank/DDBJ databases">
        <title>Genomic Encyclopedia of Type Strains, Phase I: the one thousand microbial genomes (KMG-I) project.</title>
        <authorList>
            <person name="Kyrpides N."/>
        </authorList>
    </citation>
    <scope>NUCLEOTIDE SEQUENCE [LARGE SCALE GENOMIC DNA]</scope>
    <source>
        <strain evidence="5 6">DSM 375</strain>
    </source>
</reference>
<feature type="coiled-coil region" evidence="1">
    <location>
        <begin position="513"/>
        <end position="540"/>
    </location>
</feature>
<feature type="domain" description="ABC-type uncharacterised transport system" evidence="3">
    <location>
        <begin position="178"/>
        <end position="479"/>
    </location>
</feature>
<dbReference type="Proteomes" id="UP000319627">
    <property type="component" value="Unassembled WGS sequence"/>
</dbReference>
<protein>
    <submittedName>
        <fullName evidence="5">ABC-type uncharacterized transport system involved in gliding motility auxiliary subunit</fullName>
    </submittedName>
</protein>
<evidence type="ECO:0000256" key="2">
    <source>
        <dbReference type="SAM" id="Phobius"/>
    </source>
</evidence>
<evidence type="ECO:0000259" key="3">
    <source>
        <dbReference type="Pfam" id="PF09822"/>
    </source>
</evidence>
<comment type="caution">
    <text evidence="5">The sequence shown here is derived from an EMBL/GenBank/DDBJ whole genome shotgun (WGS) entry which is preliminary data.</text>
</comment>
<keyword evidence="6" id="KW-1185">Reference proteome</keyword>
<evidence type="ECO:0000313" key="5">
    <source>
        <dbReference type="EMBL" id="TWH64490.1"/>
    </source>
</evidence>
<keyword evidence="2" id="KW-0472">Membrane</keyword>
<keyword evidence="1" id="KW-0175">Coiled coil</keyword>
<evidence type="ECO:0000256" key="1">
    <source>
        <dbReference type="SAM" id="Coils"/>
    </source>
</evidence>
<dbReference type="InterPro" id="IPR019196">
    <property type="entry name" value="ABC_transp_unknown"/>
</dbReference>
<sequence length="619" mass="69690">MLKRTLYSGIGLLLIALAFLVFNLLSGLLFSQARLDLTQQKLYTLSEGTIRILNNLQRPIELQFFFSDELARDLPALRNYARRVEEMLKTYVDRSAGKITLKRIDPKPFSEEEDRAAELGLQGVPMQQMGDNLYFGLVGGHPSEGDTTEAIPFFQQDREAFLEYEISRLIQSLAQTERPLVGILSGLPMEGGFDFRTQQPTGPWVVLEEVRQMFRLQALPPATNQIPDEVSVLMLVHPKDLSESTRYAIDQFVLRGGKLLVFVDPYSEVDSSMDLAALQEDSPPIHHSNLETLFQAWGLRLIPDRVVADPAYAISVNLDGQKRPVRHPVLLSLPARALDKQDIVSSELDMLNVATIGALEPLPDAATRFTPLVRSSEEALLVDTQRLLNLNNPRDLLRGLKASGTAYTLAARVQGPAKSAFPEGIEGRVEGLKSADSINVIVVADTDLLADRLWVQVQEFFGQPIPTPWADNASLVINALDNLAGSDALISVRSRGRYSRPFTRVEAIQRDAEEQFREKEERLQQRLMATEQRLVELQGANAQALEMSPEQQHTLQQFLQEKLAIRKELREVRYDLNADIEALGRSLKFINIALMPLLLTLGALFWLWRHRRVRPTFLD</sequence>
<dbReference type="Pfam" id="PF09822">
    <property type="entry name" value="ABC_transp_aux"/>
    <property type="match status" value="1"/>
</dbReference>
<dbReference type="InterPro" id="IPR055396">
    <property type="entry name" value="DUF7088"/>
</dbReference>
<gene>
    <name evidence="5" type="ORF">LX59_02438</name>
</gene>
<keyword evidence="2" id="KW-0812">Transmembrane</keyword>
<accession>A0A562I0E0</accession>
<name>A0A562I0E0_9GAMM</name>
<evidence type="ECO:0000313" key="6">
    <source>
        <dbReference type="Proteomes" id="UP000319627"/>
    </source>
</evidence>
<keyword evidence="2" id="KW-1133">Transmembrane helix</keyword>
<dbReference type="AlphaFoldDB" id="A0A562I0E0"/>
<organism evidence="5 6">
    <name type="scientific">Azomonas agilis</name>
    <dbReference type="NCBI Taxonomy" id="116849"/>
    <lineage>
        <taxon>Bacteria</taxon>
        <taxon>Pseudomonadati</taxon>
        <taxon>Pseudomonadota</taxon>
        <taxon>Gammaproteobacteria</taxon>
        <taxon>Pseudomonadales</taxon>
        <taxon>Pseudomonadaceae</taxon>
        <taxon>Azomonas</taxon>
    </lineage>
</organism>